<dbReference type="RefSeq" id="YP_008126373.1">
    <property type="nucleotide sequence ID" value="NC_021536.1"/>
</dbReference>
<reference evidence="1 2" key="1">
    <citation type="submission" date="2010-09" db="EMBL/GenBank/DDBJ databases">
        <title>The Genome Sequence of Synechococcus phage S-IOM18.</title>
        <authorList>
            <consortium name="The Broad Institute Genome Sequencing Platform"/>
            <person name="Henn M.R."/>
            <person name="Clokie M."/>
            <person name="Levin J."/>
            <person name="Malboeuf C."/>
            <person name="Casali M."/>
            <person name="Russ C."/>
            <person name="Lennon N."/>
            <person name="Chapman S.B."/>
            <person name="Erlich R."/>
            <person name="Young S.K."/>
            <person name="Yandava C."/>
            <person name="Zeng Q."/>
            <person name="Fitzgerald M.F."/>
            <person name="Alvarado L."/>
            <person name="Anderson S."/>
            <person name="Berlin A."/>
            <person name="Chen Z."/>
            <person name="Freedman E."/>
            <person name="Gellesch M."/>
            <person name="Goldberg J."/>
            <person name="Green L."/>
            <person name="Griggs A."/>
            <person name="Gujja S."/>
            <person name="Heilman E.R."/>
            <person name="Heiman D."/>
            <person name="Hollinger A."/>
            <person name="Howarth C."/>
            <person name="Larson L."/>
            <person name="Mehta T."/>
            <person name="Neiman D."/>
            <person name="Pearson M."/>
            <person name="Roberts A."/>
            <person name="Ryan E."/>
            <person name="Saif S."/>
            <person name="Shea T."/>
            <person name="Shenoy N."/>
            <person name="Sisk P."/>
            <person name="Stolte C."/>
            <person name="Sykes S."/>
            <person name="White J."/>
            <person name="Haas B."/>
            <person name="Nusbaum C."/>
            <person name="Birren B."/>
        </authorList>
    </citation>
    <scope>NUCLEOTIDE SEQUENCE [LARGE SCALE GENOMIC DNA]</scope>
    <source>
        <strain evidence="1 2">S-IOM18</strain>
    </source>
</reference>
<dbReference type="Proteomes" id="UP000204294">
    <property type="component" value="Segment"/>
</dbReference>
<sequence>MQESKFLVYGQHVRPHDGYTRNDCLSYIAETAADAVARCRKLYPDYVINYVEIDETEVEVVKVQSLA</sequence>
<keyword evidence="2" id="KW-1185">Reference proteome</keyword>
<proteinExistence type="predicted"/>
<gene>
    <name evidence="1" type="ORF">SWYG_00047</name>
</gene>
<organism evidence="1 2">
    <name type="scientific">Synechococcus phage S-IOM18</name>
    <dbReference type="NCBI Taxonomy" id="754039"/>
    <lineage>
        <taxon>Viruses</taxon>
        <taxon>Duplodnaviria</taxon>
        <taxon>Heunggongvirae</taxon>
        <taxon>Uroviricota</taxon>
        <taxon>Caudoviricetes</taxon>
        <taxon>Pantevenvirales</taxon>
        <taxon>Kyanoviridae</taxon>
        <taxon>Tefnutvirus</taxon>
        <taxon>Tefnutvirus siom18</taxon>
    </lineage>
</organism>
<protein>
    <submittedName>
        <fullName evidence="1">Uncharacterized protein</fullName>
    </submittedName>
</protein>
<accession>R9TPW6</accession>
<evidence type="ECO:0000313" key="2">
    <source>
        <dbReference type="Proteomes" id="UP000204294"/>
    </source>
</evidence>
<dbReference type="EMBL" id="HQ317383">
    <property type="protein sequence ID" value="AGN33559.1"/>
    <property type="molecule type" value="Genomic_DNA"/>
</dbReference>
<dbReference type="KEGG" id="vg:16045491"/>
<evidence type="ECO:0000313" key="1">
    <source>
        <dbReference type="EMBL" id="AGN33559.1"/>
    </source>
</evidence>
<dbReference type="GeneID" id="16045491"/>
<name>R9TPW6_9CAUD</name>